<sequence>MSEAEELKEFKQKLELKYGRLAKKRLAKLSKVANLNKQLIDMTDKEFNQQLNSWFNQSKPKNSQVEQQSQEHNNQRPF</sequence>
<name>A0A1C1ZRB3_LIMRT</name>
<reference evidence="6 7" key="2">
    <citation type="submission" date="2019-11" db="EMBL/GenBank/DDBJ databases">
        <title>Draft genome sequence of 12 host-associated Lactobacillus reuteri rodent strains.</title>
        <authorList>
            <person name="Zhang S."/>
            <person name="Ozcam M."/>
            <person name="Van Pijkeren J.P."/>
        </authorList>
    </citation>
    <scope>NUCLEOTIDE SEQUENCE [LARGE SCALE GENOMIC DNA]</scope>
    <source>
        <strain evidence="2 6">L1604-1</strain>
        <strain evidence="3 7">N4I</strain>
    </source>
</reference>
<comment type="caution">
    <text evidence="4">The sequence shown here is derived from an EMBL/GenBank/DDBJ whole genome shotgun (WGS) entry which is preliminary data.</text>
</comment>
<keyword evidence="4" id="KW-0614">Plasmid</keyword>
<reference evidence="4 5" key="1">
    <citation type="journal article" date="2018" name="J Appl Environ Microbiol">
        <title>The gut symbionts Lactobacillus reuteri R2lc and 2010 encode a polyketide synthase cluster that activates the mammalian aryl-hydrocarbon receptor.</title>
        <authorList>
            <person name="Ozcam M."/>
            <person name="Roos S."/>
            <person name="Van Pijkeren J.P."/>
        </authorList>
    </citation>
    <scope>NUCLEOTIDE SEQUENCE [LARGE SCALE GENOMIC DNA]</scope>
    <source>
        <strain evidence="4 5">R2lc</strain>
        <plasmid evidence="5">pvp-r2lc02</plasmid>
        <plasmid evidence="4">pVP-R2lc02</plasmid>
    </source>
</reference>
<dbReference type="RefSeq" id="WP_065866994.1">
    <property type="nucleotide sequence ID" value="NZ_CM011640.1"/>
</dbReference>
<organism evidence="4 5">
    <name type="scientific">Limosilactobacillus reuteri</name>
    <name type="common">Lactobacillus reuteri</name>
    <dbReference type="NCBI Taxonomy" id="1598"/>
    <lineage>
        <taxon>Bacteria</taxon>
        <taxon>Bacillati</taxon>
        <taxon>Bacillota</taxon>
        <taxon>Bacilli</taxon>
        <taxon>Lactobacillales</taxon>
        <taxon>Lactobacillaceae</taxon>
        <taxon>Limosilactobacillus</taxon>
    </lineage>
</organism>
<dbReference type="Proteomes" id="UP000276940">
    <property type="component" value="Plasmid pVP-R2lc02"/>
</dbReference>
<gene>
    <name evidence="4" type="ORF">C5O77_01155</name>
    <name evidence="3" type="ORF">GIX76_08960</name>
    <name evidence="2" type="ORF">GIX80_09695</name>
</gene>
<protein>
    <submittedName>
        <fullName evidence="4">Uncharacterized protein</fullName>
    </submittedName>
</protein>
<evidence type="ECO:0000313" key="6">
    <source>
        <dbReference type="Proteomes" id="UP000441557"/>
    </source>
</evidence>
<proteinExistence type="predicted"/>
<evidence type="ECO:0000313" key="3">
    <source>
        <dbReference type="EMBL" id="MRG90106.1"/>
    </source>
</evidence>
<dbReference type="Proteomes" id="UP000460207">
    <property type="component" value="Unassembled WGS sequence"/>
</dbReference>
<geneLocation type="plasmid" evidence="5">
    <name>pvp-r2lc02</name>
</geneLocation>
<accession>A0A1C1ZRB3</accession>
<evidence type="ECO:0000313" key="5">
    <source>
        <dbReference type="Proteomes" id="UP000276940"/>
    </source>
</evidence>
<evidence type="ECO:0000313" key="2">
    <source>
        <dbReference type="EMBL" id="MRG84640.1"/>
    </source>
</evidence>
<dbReference type="EMBL" id="PTLS01000016">
    <property type="protein sequence ID" value="RMX26580.1"/>
    <property type="molecule type" value="Genomic_DNA"/>
</dbReference>
<dbReference type="Proteomes" id="UP000441557">
    <property type="component" value="Unassembled WGS sequence"/>
</dbReference>
<dbReference type="EMBL" id="WJND01000018">
    <property type="protein sequence ID" value="MRG90106.1"/>
    <property type="molecule type" value="Genomic_DNA"/>
</dbReference>
<dbReference type="EMBL" id="WJMZ01000017">
    <property type="protein sequence ID" value="MRG84640.1"/>
    <property type="molecule type" value="Genomic_DNA"/>
</dbReference>
<evidence type="ECO:0000313" key="4">
    <source>
        <dbReference type="EMBL" id="RMX26580.1"/>
    </source>
</evidence>
<geneLocation type="plasmid" evidence="4">
    <name>pVP-R2lc02</name>
</geneLocation>
<feature type="region of interest" description="Disordered" evidence="1">
    <location>
        <begin position="51"/>
        <end position="78"/>
    </location>
</feature>
<evidence type="ECO:0000256" key="1">
    <source>
        <dbReference type="SAM" id="MobiDB-lite"/>
    </source>
</evidence>
<evidence type="ECO:0000313" key="7">
    <source>
        <dbReference type="Proteomes" id="UP000460207"/>
    </source>
</evidence>
<dbReference type="AlphaFoldDB" id="A0A1C1ZRB3"/>